<name>A0A6N2B7F7_SOLCI</name>
<evidence type="ECO:0008006" key="4">
    <source>
        <dbReference type="Google" id="ProtNLM"/>
    </source>
</evidence>
<accession>A0A6N2B7F7</accession>
<dbReference type="Gene3D" id="3.40.50.2000">
    <property type="entry name" value="Glycogen Phosphorylase B"/>
    <property type="match status" value="2"/>
</dbReference>
<dbReference type="EMBL" id="RXGB01004320">
    <property type="protein sequence ID" value="TMW89960.1"/>
    <property type="molecule type" value="Genomic_DNA"/>
</dbReference>
<evidence type="ECO:0000256" key="2">
    <source>
        <dbReference type="ARBA" id="ARBA00022679"/>
    </source>
</evidence>
<dbReference type="AlphaFoldDB" id="A0A6N2B7F7"/>
<reference evidence="3" key="1">
    <citation type="submission" date="2019-05" db="EMBL/GenBank/DDBJ databases">
        <title>The de novo reference genome and transcriptome assemblies of the wild tomato species Solanum chilense.</title>
        <authorList>
            <person name="Stam R."/>
            <person name="Nosenko T."/>
            <person name="Hoerger A.C."/>
            <person name="Stephan W."/>
            <person name="Seidel M.A."/>
            <person name="Kuhn J.M.M."/>
            <person name="Haberer G."/>
            <person name="Tellier A."/>
        </authorList>
    </citation>
    <scope>NUCLEOTIDE SEQUENCE</scope>
    <source>
        <tissue evidence="3">Mature leaves</tissue>
    </source>
</reference>
<gene>
    <name evidence="3" type="ORF">EJD97_016412</name>
</gene>
<evidence type="ECO:0000256" key="1">
    <source>
        <dbReference type="ARBA" id="ARBA00009995"/>
    </source>
</evidence>
<dbReference type="CDD" id="cd03784">
    <property type="entry name" value="GT1_Gtf-like"/>
    <property type="match status" value="1"/>
</dbReference>
<organism evidence="3">
    <name type="scientific">Solanum chilense</name>
    <name type="common">Tomato</name>
    <name type="synonym">Lycopersicon chilense</name>
    <dbReference type="NCBI Taxonomy" id="4083"/>
    <lineage>
        <taxon>Eukaryota</taxon>
        <taxon>Viridiplantae</taxon>
        <taxon>Streptophyta</taxon>
        <taxon>Embryophyta</taxon>
        <taxon>Tracheophyta</taxon>
        <taxon>Spermatophyta</taxon>
        <taxon>Magnoliopsida</taxon>
        <taxon>eudicotyledons</taxon>
        <taxon>Gunneridae</taxon>
        <taxon>Pentapetalae</taxon>
        <taxon>asterids</taxon>
        <taxon>lamiids</taxon>
        <taxon>Solanales</taxon>
        <taxon>Solanaceae</taxon>
        <taxon>Solanoideae</taxon>
        <taxon>Solaneae</taxon>
        <taxon>Solanum</taxon>
        <taxon>Solanum subgen. Lycopersicon</taxon>
    </lineage>
</organism>
<evidence type="ECO:0000313" key="3">
    <source>
        <dbReference type="EMBL" id="TMW89960.1"/>
    </source>
</evidence>
<sequence length="440" mass="50541">MAENSKKLHIAVFPWLAFGHMIPYLELSKLIAQKGHKISFISTPRNIDRLPKLPPSLAPFLNFVKIPLPHVEKLPKNAEASTDLSYEQVKYLKLAQDELKEPMARFLEDSAPDFIFFDFTSYRLPSIASKFNIPTGYFSIFVAAYLGFTGPVPGLNNNYENRMTLEELTVSPKWVPFETAVAFKEFELLRIYEGCKEGEEENFYDISRIGYTPETGDPGGPTSDEDDNTDIDAWREIKLWLDKQEKGKVIYVAFGSEAKLSQNELTELSLGLELSELPFFWVLRTKRGESDDELIQLPEGFEERTKERGIVYTSWVPQLKILSHDSVGGFLTHAGWSSIVEAIQFEKPLLLLTFLADQGINVRLLEEKKVAYLIPRNDWDGSFTHDAVVESLYLVLRVKEGEIYRKKIKEVKNLCCGKKRQDDYVENLLRFLQNYKKIKV</sequence>
<proteinExistence type="inferred from homology"/>
<protein>
    <recommendedName>
        <fullName evidence="4">Glycosyltransferase</fullName>
    </recommendedName>
</protein>
<dbReference type="SUPFAM" id="SSF53756">
    <property type="entry name" value="UDP-Glycosyltransferase/glycogen phosphorylase"/>
    <property type="match status" value="1"/>
</dbReference>
<dbReference type="FunFam" id="3.40.50.2000:FF:000037">
    <property type="entry name" value="Glycosyltransferase"/>
    <property type="match status" value="1"/>
</dbReference>
<dbReference type="Pfam" id="PF00201">
    <property type="entry name" value="UDPGT"/>
    <property type="match status" value="1"/>
</dbReference>
<keyword evidence="2" id="KW-0808">Transferase</keyword>
<dbReference type="PANTHER" id="PTHR48045:SF20">
    <property type="entry name" value="UDP-RHAMNOSE:RHAMNOSYLTRANSFERASE 1"/>
    <property type="match status" value="1"/>
</dbReference>
<dbReference type="PANTHER" id="PTHR48045">
    <property type="entry name" value="UDP-GLYCOSYLTRANSFERASE 72B1"/>
    <property type="match status" value="1"/>
</dbReference>
<comment type="caution">
    <text evidence="3">The sequence shown here is derived from an EMBL/GenBank/DDBJ whole genome shotgun (WGS) entry which is preliminary data.</text>
</comment>
<comment type="similarity">
    <text evidence="1">Belongs to the UDP-glycosyltransferase family.</text>
</comment>
<dbReference type="InterPro" id="IPR002213">
    <property type="entry name" value="UDP_glucos_trans"/>
</dbReference>
<dbReference type="GO" id="GO:0008194">
    <property type="term" value="F:UDP-glycosyltransferase activity"/>
    <property type="evidence" value="ECO:0007669"/>
    <property type="project" value="InterPro"/>
</dbReference>